<reference evidence="1" key="1">
    <citation type="submission" date="2019-04" db="EMBL/GenBank/DDBJ databases">
        <title>Microbes associate with the intestines of laboratory mice.</title>
        <authorList>
            <person name="Navarre W."/>
            <person name="Wong E."/>
            <person name="Huang K."/>
            <person name="Tropini C."/>
            <person name="Ng K."/>
            <person name="Yu B."/>
        </authorList>
    </citation>
    <scope>NUCLEOTIDE SEQUENCE</scope>
    <source>
        <strain evidence="1">NM01_1-7b</strain>
    </source>
</reference>
<proteinExistence type="predicted"/>
<comment type="caution">
    <text evidence="1">The sequence shown here is derived from an EMBL/GenBank/DDBJ whole genome shotgun (WGS) entry which is preliminary data.</text>
</comment>
<dbReference type="EMBL" id="SRYA01000046">
    <property type="protein sequence ID" value="TGY92641.1"/>
    <property type="molecule type" value="Genomic_DNA"/>
</dbReference>
<sequence>MMCFNGTDRMQEGIGDVILKMQTECRTKLEKAIRYSEEHGVDKETLMAVAGAANAKIDYNAFEKGEWNMCTLFEEIAEEGRIEGMKKGREEGMKKGREEGRAVEIIEMGIEFQLKDADILERLQKKLNISLQKAREYFGVFGNCGG</sequence>
<gene>
    <name evidence="1" type="ORF">E5329_19100</name>
</gene>
<protein>
    <submittedName>
        <fullName evidence="1">Uncharacterized protein</fullName>
    </submittedName>
</protein>
<accession>A0AC61RSM3</accession>
<keyword evidence="2" id="KW-1185">Reference proteome</keyword>
<name>A0AC61RSM3_9FIRM</name>
<dbReference type="Proteomes" id="UP000304953">
    <property type="component" value="Unassembled WGS sequence"/>
</dbReference>
<organism evidence="1 2">
    <name type="scientific">Petralouisia muris</name>
    <dbReference type="NCBI Taxonomy" id="3032872"/>
    <lineage>
        <taxon>Bacteria</taxon>
        <taxon>Bacillati</taxon>
        <taxon>Bacillota</taxon>
        <taxon>Clostridia</taxon>
        <taxon>Lachnospirales</taxon>
        <taxon>Lachnospiraceae</taxon>
        <taxon>Petralouisia</taxon>
    </lineage>
</organism>
<evidence type="ECO:0000313" key="2">
    <source>
        <dbReference type="Proteomes" id="UP000304953"/>
    </source>
</evidence>
<evidence type="ECO:0000313" key="1">
    <source>
        <dbReference type="EMBL" id="TGY92641.1"/>
    </source>
</evidence>